<sequence>MLKIAKPASSIGRFVRVARRKARSAVFHANRWVQYCRWRYRDVDENAGTPHGLSRPLIVSLTSYPPRFHLLPLTLKCLLSQSVRPDAVILWISHEDRDRLTPRILRLQEFGLTIRFCEDLRSYKKIVPTLREHPESFVVTADDDACYERDWLKGLVDGWRHDDEVVCHRAHRIRLHEDGLPRSYGGWDWETRSQEASPLIFPTGGGGVLYPPAVFAPDVCRQDLFMTLCPSADDVWLYWMMRSTGAVAKAIGSPPPMFWPAGRLDSLSHHNVGEGAGNDRQIRRMIDAFGFPGKAVSKP</sequence>
<dbReference type="SUPFAM" id="SSF53448">
    <property type="entry name" value="Nucleotide-diphospho-sugar transferases"/>
    <property type="match status" value="1"/>
</dbReference>
<dbReference type="GO" id="GO:0016740">
    <property type="term" value="F:transferase activity"/>
    <property type="evidence" value="ECO:0007669"/>
    <property type="project" value="UniProtKB-KW"/>
</dbReference>
<protein>
    <submittedName>
        <fullName evidence="1">Glycosyltransferase family 2 protein</fullName>
    </submittedName>
</protein>
<evidence type="ECO:0000313" key="2">
    <source>
        <dbReference type="Proteomes" id="UP000469011"/>
    </source>
</evidence>
<organism evidence="1 2">
    <name type="scientific">Jiella pacifica</name>
    <dbReference type="NCBI Taxonomy" id="2696469"/>
    <lineage>
        <taxon>Bacteria</taxon>
        <taxon>Pseudomonadati</taxon>
        <taxon>Pseudomonadota</taxon>
        <taxon>Alphaproteobacteria</taxon>
        <taxon>Hyphomicrobiales</taxon>
        <taxon>Aurantimonadaceae</taxon>
        <taxon>Jiella</taxon>
    </lineage>
</organism>
<keyword evidence="1" id="KW-0808">Transferase</keyword>
<comment type="caution">
    <text evidence="1">The sequence shown here is derived from an EMBL/GenBank/DDBJ whole genome shotgun (WGS) entry which is preliminary data.</text>
</comment>
<dbReference type="InterPro" id="IPR029044">
    <property type="entry name" value="Nucleotide-diphossugar_trans"/>
</dbReference>
<dbReference type="EMBL" id="JAAAMG010000005">
    <property type="protein sequence ID" value="NDW04372.1"/>
    <property type="molecule type" value="Genomic_DNA"/>
</dbReference>
<name>A0A6N9T1B2_9HYPH</name>
<reference evidence="1 2" key="1">
    <citation type="submission" date="2020-01" db="EMBL/GenBank/DDBJ databases">
        <title>Jiella pacifica sp. nov.</title>
        <authorList>
            <person name="Xue Z."/>
            <person name="Zhu S."/>
            <person name="Chen J."/>
            <person name="Yang J."/>
        </authorList>
    </citation>
    <scope>NUCLEOTIDE SEQUENCE [LARGE SCALE GENOMIC DNA]</scope>
    <source>
        <strain evidence="1 2">40Bstr34</strain>
    </source>
</reference>
<proteinExistence type="predicted"/>
<keyword evidence="2" id="KW-1185">Reference proteome</keyword>
<evidence type="ECO:0000313" key="1">
    <source>
        <dbReference type="EMBL" id="NDW04372.1"/>
    </source>
</evidence>
<dbReference type="Proteomes" id="UP000469011">
    <property type="component" value="Unassembled WGS sequence"/>
</dbReference>
<gene>
    <name evidence="1" type="ORF">GTK09_08005</name>
</gene>
<dbReference type="RefSeq" id="WP_163462564.1">
    <property type="nucleotide sequence ID" value="NZ_JAAAMG010000005.1"/>
</dbReference>
<dbReference type="AlphaFoldDB" id="A0A6N9T1B2"/>
<accession>A0A6N9T1B2</accession>